<evidence type="ECO:0000313" key="2">
    <source>
        <dbReference type="EMBL" id="THH31574.1"/>
    </source>
</evidence>
<gene>
    <name evidence="2" type="ORF">EUX98_g2603</name>
</gene>
<feature type="transmembrane region" description="Helical" evidence="1">
    <location>
        <begin position="26"/>
        <end position="45"/>
    </location>
</feature>
<accession>A0A4S4MYK2</accession>
<keyword evidence="3" id="KW-1185">Reference proteome</keyword>
<proteinExistence type="predicted"/>
<organism evidence="2 3">
    <name type="scientific">Antrodiella citrinella</name>
    <dbReference type="NCBI Taxonomy" id="2447956"/>
    <lineage>
        <taxon>Eukaryota</taxon>
        <taxon>Fungi</taxon>
        <taxon>Dikarya</taxon>
        <taxon>Basidiomycota</taxon>
        <taxon>Agaricomycotina</taxon>
        <taxon>Agaricomycetes</taxon>
        <taxon>Polyporales</taxon>
        <taxon>Steccherinaceae</taxon>
        <taxon>Antrodiella</taxon>
    </lineage>
</organism>
<dbReference type="Proteomes" id="UP000308730">
    <property type="component" value="Unassembled WGS sequence"/>
</dbReference>
<dbReference type="EMBL" id="SGPM01000043">
    <property type="protein sequence ID" value="THH31574.1"/>
    <property type="molecule type" value="Genomic_DNA"/>
</dbReference>
<sequence>MSLHQQPIASGRICGWLSCTKRELPYTTSYLLYFLLLYFILLFHPHPTRTWAARMSLLVKQCIAHGLVYVWLARTVIRNAT</sequence>
<evidence type="ECO:0000313" key="3">
    <source>
        <dbReference type="Proteomes" id="UP000308730"/>
    </source>
</evidence>
<keyword evidence="1" id="KW-1133">Transmembrane helix</keyword>
<keyword evidence="1" id="KW-0472">Membrane</keyword>
<reference evidence="2 3" key="1">
    <citation type="submission" date="2019-02" db="EMBL/GenBank/DDBJ databases">
        <title>Genome sequencing of the rare red list fungi Antrodiella citrinella (Flaviporus citrinellus).</title>
        <authorList>
            <person name="Buettner E."/>
            <person name="Kellner H."/>
        </authorList>
    </citation>
    <scope>NUCLEOTIDE SEQUENCE [LARGE SCALE GENOMIC DNA]</scope>
    <source>
        <strain evidence="2 3">DSM 108506</strain>
    </source>
</reference>
<evidence type="ECO:0000256" key="1">
    <source>
        <dbReference type="SAM" id="Phobius"/>
    </source>
</evidence>
<protein>
    <submittedName>
        <fullName evidence="2">Uncharacterized protein</fullName>
    </submittedName>
</protein>
<comment type="caution">
    <text evidence="2">The sequence shown here is derived from an EMBL/GenBank/DDBJ whole genome shotgun (WGS) entry which is preliminary data.</text>
</comment>
<feature type="transmembrane region" description="Helical" evidence="1">
    <location>
        <begin position="57"/>
        <end position="77"/>
    </location>
</feature>
<keyword evidence="1" id="KW-0812">Transmembrane</keyword>
<dbReference type="AlphaFoldDB" id="A0A4S4MYK2"/>
<name>A0A4S4MYK2_9APHY</name>